<keyword evidence="7 10" id="KW-0472">Membrane</keyword>
<dbReference type="GO" id="GO:0005886">
    <property type="term" value="C:plasma membrane"/>
    <property type="evidence" value="ECO:0007669"/>
    <property type="project" value="UniProtKB-SubCell"/>
</dbReference>
<evidence type="ECO:0000256" key="2">
    <source>
        <dbReference type="ARBA" id="ARBA00005801"/>
    </source>
</evidence>
<feature type="transmembrane region" description="Helical" evidence="10">
    <location>
        <begin position="105"/>
        <end position="125"/>
    </location>
</feature>
<accession>A0A7W9BPN9</accession>
<evidence type="ECO:0000256" key="6">
    <source>
        <dbReference type="ARBA" id="ARBA00022989"/>
    </source>
</evidence>
<feature type="domain" description="Prepilin peptidase A24 N-terminal" evidence="12">
    <location>
        <begin position="2"/>
        <end position="47"/>
    </location>
</feature>
<evidence type="ECO:0000313" key="13">
    <source>
        <dbReference type="EMBL" id="MBB5727814.1"/>
    </source>
</evidence>
<protein>
    <recommendedName>
        <fullName evidence="9">Prepilin leader peptidase/N-methyltransferase</fullName>
        <ecNumber evidence="9">2.1.1.-</ecNumber>
        <ecNumber evidence="9">3.4.23.43</ecNumber>
    </recommendedName>
</protein>
<dbReference type="PANTHER" id="PTHR30487:SF0">
    <property type="entry name" value="PREPILIN LEADER PEPTIDASE_N-METHYLTRANSFERASE-RELATED"/>
    <property type="match status" value="1"/>
</dbReference>
<organism evidence="13 14">
    <name type="scientific">Sphingomonas prati</name>
    <dbReference type="NCBI Taxonomy" id="1843237"/>
    <lineage>
        <taxon>Bacteria</taxon>
        <taxon>Pseudomonadati</taxon>
        <taxon>Pseudomonadota</taxon>
        <taxon>Alphaproteobacteria</taxon>
        <taxon>Sphingomonadales</taxon>
        <taxon>Sphingomonadaceae</taxon>
        <taxon>Sphingomonas</taxon>
    </lineage>
</organism>
<evidence type="ECO:0000259" key="11">
    <source>
        <dbReference type="Pfam" id="PF01478"/>
    </source>
</evidence>
<dbReference type="PANTHER" id="PTHR30487">
    <property type="entry name" value="TYPE 4 PREPILIN-LIKE PROTEINS LEADER PEPTIDE-PROCESSING ENZYME"/>
    <property type="match status" value="1"/>
</dbReference>
<keyword evidence="9 13" id="KW-0378">Hydrolase</keyword>
<dbReference type="EMBL" id="JACIJR010000001">
    <property type="protein sequence ID" value="MBB5727814.1"/>
    <property type="molecule type" value="Genomic_DNA"/>
</dbReference>
<name>A0A7W9BPN9_9SPHN</name>
<dbReference type="GO" id="GO:0032259">
    <property type="term" value="P:methylation"/>
    <property type="evidence" value="ECO:0007669"/>
    <property type="project" value="UniProtKB-KW"/>
</dbReference>
<keyword evidence="5 9" id="KW-0812">Transmembrane</keyword>
<feature type="domain" description="Prepilin type IV endopeptidase peptidase" evidence="11">
    <location>
        <begin position="60"/>
        <end position="166"/>
    </location>
</feature>
<evidence type="ECO:0000256" key="4">
    <source>
        <dbReference type="ARBA" id="ARBA00022519"/>
    </source>
</evidence>
<keyword evidence="3" id="KW-1003">Cell membrane</keyword>
<keyword evidence="4" id="KW-0997">Cell inner membrane</keyword>
<evidence type="ECO:0000256" key="5">
    <source>
        <dbReference type="ARBA" id="ARBA00022692"/>
    </source>
</evidence>
<dbReference type="GO" id="GO:0004190">
    <property type="term" value="F:aspartic-type endopeptidase activity"/>
    <property type="evidence" value="ECO:0007669"/>
    <property type="project" value="UniProtKB-EC"/>
</dbReference>
<proteinExistence type="inferred from homology"/>
<dbReference type="InterPro" id="IPR014032">
    <property type="entry name" value="Peptidase_A24A_bac"/>
</dbReference>
<sequence length="201" mass="21070">MLAAYELVPLLSWLVLRGRCRRCGARIDWRHPAVEAAAGVLAVALAVALPPAAAIAGMGLAWTLLLLTVLDLDHYWLPDRLTLPLLAAGLLVGAAGIGPVLTDRIIGAAVGWGVLALVALIYVRVRGRIGLGGGDPKLFAAAGAWLGWRMLPVTLLIASAAGLALVLAAVIVRRQVSATTRVPFAPMIAFATIIGWIWVAR</sequence>
<evidence type="ECO:0000256" key="8">
    <source>
        <dbReference type="RuleBase" id="RU003793"/>
    </source>
</evidence>
<dbReference type="InterPro" id="IPR010627">
    <property type="entry name" value="Prepilin_pept_A24_N"/>
</dbReference>
<feature type="transmembrane region" description="Helical" evidence="10">
    <location>
        <begin position="36"/>
        <end position="69"/>
    </location>
</feature>
<evidence type="ECO:0000256" key="3">
    <source>
        <dbReference type="ARBA" id="ARBA00022475"/>
    </source>
</evidence>
<keyword evidence="14" id="KW-1185">Reference proteome</keyword>
<keyword evidence="9" id="KW-0645">Protease</keyword>
<dbReference type="GO" id="GO:0008168">
    <property type="term" value="F:methyltransferase activity"/>
    <property type="evidence" value="ECO:0007669"/>
    <property type="project" value="UniProtKB-KW"/>
</dbReference>
<dbReference type="Pfam" id="PF01478">
    <property type="entry name" value="Peptidase_A24"/>
    <property type="match status" value="1"/>
</dbReference>
<evidence type="ECO:0000259" key="12">
    <source>
        <dbReference type="Pfam" id="PF06750"/>
    </source>
</evidence>
<dbReference type="Gene3D" id="1.20.120.1220">
    <property type="match status" value="1"/>
</dbReference>
<dbReference type="GO" id="GO:0006465">
    <property type="term" value="P:signal peptide processing"/>
    <property type="evidence" value="ECO:0007669"/>
    <property type="project" value="TreeGrafter"/>
</dbReference>
<comment type="function">
    <text evidence="9">Plays an essential role in type IV pili and type II pseudopili formation by proteolytically removing the leader sequence from substrate proteins and subsequently monomethylating the alpha-amino group of the newly exposed N-terminal phenylalanine.</text>
</comment>
<evidence type="ECO:0000256" key="10">
    <source>
        <dbReference type="SAM" id="Phobius"/>
    </source>
</evidence>
<feature type="transmembrane region" description="Helical" evidence="10">
    <location>
        <begin position="81"/>
        <end position="99"/>
    </location>
</feature>
<dbReference type="EC" id="3.4.23.43" evidence="9"/>
<evidence type="ECO:0000313" key="14">
    <source>
        <dbReference type="Proteomes" id="UP000546701"/>
    </source>
</evidence>
<evidence type="ECO:0000256" key="1">
    <source>
        <dbReference type="ARBA" id="ARBA00004429"/>
    </source>
</evidence>
<comment type="similarity">
    <text evidence="2 8">Belongs to the peptidase A24 family.</text>
</comment>
<feature type="transmembrane region" description="Helical" evidence="10">
    <location>
        <begin position="184"/>
        <end position="200"/>
    </location>
</feature>
<evidence type="ECO:0000256" key="7">
    <source>
        <dbReference type="ARBA" id="ARBA00023136"/>
    </source>
</evidence>
<feature type="transmembrane region" description="Helical" evidence="10">
    <location>
        <begin position="146"/>
        <end position="172"/>
    </location>
</feature>
<dbReference type="InterPro" id="IPR000045">
    <property type="entry name" value="Prepilin_IV_endopep_pep"/>
</dbReference>
<keyword evidence="9 13" id="KW-0489">Methyltransferase</keyword>
<dbReference type="Proteomes" id="UP000546701">
    <property type="component" value="Unassembled WGS sequence"/>
</dbReference>
<dbReference type="InterPro" id="IPR050882">
    <property type="entry name" value="Prepilin_peptidase/N-MTase"/>
</dbReference>
<reference evidence="13 14" key="1">
    <citation type="submission" date="2020-08" db="EMBL/GenBank/DDBJ databases">
        <title>Genomic Encyclopedia of Type Strains, Phase IV (KMG-IV): sequencing the most valuable type-strain genomes for metagenomic binning, comparative biology and taxonomic classification.</title>
        <authorList>
            <person name="Goeker M."/>
        </authorList>
    </citation>
    <scope>NUCLEOTIDE SEQUENCE [LARGE SCALE GENOMIC DNA]</scope>
    <source>
        <strain evidence="13 14">DSM 103336</strain>
    </source>
</reference>
<dbReference type="Pfam" id="PF06750">
    <property type="entry name" value="A24_N_bact"/>
    <property type="match status" value="1"/>
</dbReference>
<gene>
    <name evidence="13" type="ORF">FHS99_000270</name>
</gene>
<keyword evidence="9 13" id="KW-0808">Transferase</keyword>
<comment type="catalytic activity">
    <reaction evidence="9">
        <text>Typically cleaves a -Gly-|-Phe- bond to release an N-terminal, basic peptide of 5-8 residues from type IV prepilin, and then N-methylates the new N-terminal amino group, the methyl donor being S-adenosyl-L-methionine.</text>
        <dbReference type="EC" id="3.4.23.43"/>
    </reaction>
</comment>
<dbReference type="EC" id="2.1.1.-" evidence="9"/>
<dbReference type="AlphaFoldDB" id="A0A7W9BPN9"/>
<keyword evidence="9" id="KW-0511">Multifunctional enzyme</keyword>
<evidence type="ECO:0000256" key="9">
    <source>
        <dbReference type="RuleBase" id="RU003794"/>
    </source>
</evidence>
<dbReference type="PRINTS" id="PR00864">
    <property type="entry name" value="PREPILNPTASE"/>
</dbReference>
<comment type="subcellular location">
    <subcellularLocation>
        <location evidence="1">Cell inner membrane</location>
        <topology evidence="1">Multi-pass membrane protein</topology>
    </subcellularLocation>
    <subcellularLocation>
        <location evidence="9">Cell membrane</location>
        <topology evidence="9">Multi-pass membrane protein</topology>
    </subcellularLocation>
</comment>
<comment type="caution">
    <text evidence="13">The sequence shown here is derived from an EMBL/GenBank/DDBJ whole genome shotgun (WGS) entry which is preliminary data.</text>
</comment>
<keyword evidence="6 10" id="KW-1133">Transmembrane helix</keyword>